<gene>
    <name evidence="1" type="ORF">HIR71_03200</name>
</gene>
<proteinExistence type="predicted"/>
<keyword evidence="2" id="KW-1185">Reference proteome</keyword>
<sequence length="83" mass="9577">MANREVPRTAPVRPMGEIPVIAHVVWEDGAEEWRAPRAIRWTPTHVMVSWRDDPAASATERFEWLRANDVMRSVSWFVPPVKA</sequence>
<dbReference type="AlphaFoldDB" id="A0A7Y0QHJ7"/>
<dbReference type="EMBL" id="JABCJJ010000003">
    <property type="protein sequence ID" value="NMR19232.1"/>
    <property type="molecule type" value="Genomic_DNA"/>
</dbReference>
<protein>
    <submittedName>
        <fullName evidence="1">Uncharacterized protein</fullName>
    </submittedName>
</protein>
<evidence type="ECO:0000313" key="1">
    <source>
        <dbReference type="EMBL" id="NMR19232.1"/>
    </source>
</evidence>
<organism evidence="1 2">
    <name type="scientific">Cellulomonas fimi</name>
    <dbReference type="NCBI Taxonomy" id="1708"/>
    <lineage>
        <taxon>Bacteria</taxon>
        <taxon>Bacillati</taxon>
        <taxon>Actinomycetota</taxon>
        <taxon>Actinomycetes</taxon>
        <taxon>Micrococcales</taxon>
        <taxon>Cellulomonadaceae</taxon>
        <taxon>Cellulomonas</taxon>
    </lineage>
</organism>
<accession>A0A7Y0QHJ7</accession>
<name>A0A7Y0QHJ7_CELFI</name>
<dbReference type="Proteomes" id="UP000562124">
    <property type="component" value="Unassembled WGS sequence"/>
</dbReference>
<evidence type="ECO:0000313" key="2">
    <source>
        <dbReference type="Proteomes" id="UP000562124"/>
    </source>
</evidence>
<comment type="caution">
    <text evidence="1">The sequence shown here is derived from an EMBL/GenBank/DDBJ whole genome shotgun (WGS) entry which is preliminary data.</text>
</comment>
<reference evidence="1 2" key="1">
    <citation type="submission" date="2020-04" db="EMBL/GenBank/DDBJ databases">
        <title>Sequencing and Assembly of C. fimi.</title>
        <authorList>
            <person name="Ramsey A.R."/>
        </authorList>
    </citation>
    <scope>NUCLEOTIDE SEQUENCE [LARGE SCALE GENOMIC DNA]</scope>
    <source>
        <strain evidence="1 2">SB</strain>
    </source>
</reference>